<reference evidence="3 4" key="1">
    <citation type="journal article" date="2012" name="BMC Genomics">
        <title>Complete genome sequence of Saccharothrix espanaensis DSM 44229T and comparison to the other completely sequenced Pseudonocardiaceae.</title>
        <authorList>
            <person name="Strobel T."/>
            <person name="Al-Dilaimi A."/>
            <person name="Blom J."/>
            <person name="Gessner A."/>
            <person name="Kalinowski J."/>
            <person name="Luzhetska M."/>
            <person name="Puhler A."/>
            <person name="Szczepanowski R."/>
            <person name="Bechthold A."/>
            <person name="Ruckert C."/>
        </authorList>
    </citation>
    <scope>NUCLEOTIDE SEQUENCE [LARGE SCALE GENOMIC DNA]</scope>
    <source>
        <strain evidence="4">ATCC 51144 / DSM 44229 / JCM 9112 / NBRC 15066 / NRRL 15764</strain>
    </source>
</reference>
<feature type="chain" id="PRO_5003834393" evidence="2">
    <location>
        <begin position="36"/>
        <end position="344"/>
    </location>
</feature>
<dbReference type="EMBL" id="HE804045">
    <property type="protein sequence ID" value="CCH30796.1"/>
    <property type="molecule type" value="Genomic_DNA"/>
</dbReference>
<name>K0JXG3_SACES</name>
<keyword evidence="2" id="KW-0732">Signal</keyword>
<proteinExistence type="predicted"/>
<dbReference type="PATRIC" id="fig|1179773.3.peg.3501"/>
<dbReference type="eggNOG" id="ENOG5033XSG">
    <property type="taxonomic scope" value="Bacteria"/>
</dbReference>
<organism evidence="3 4">
    <name type="scientific">Saccharothrix espanaensis (strain ATCC 51144 / DSM 44229 / JCM 9112 / NBRC 15066 / NRRL 15764)</name>
    <dbReference type="NCBI Taxonomy" id="1179773"/>
    <lineage>
        <taxon>Bacteria</taxon>
        <taxon>Bacillati</taxon>
        <taxon>Actinomycetota</taxon>
        <taxon>Actinomycetes</taxon>
        <taxon>Pseudonocardiales</taxon>
        <taxon>Pseudonocardiaceae</taxon>
        <taxon>Saccharothrix</taxon>
    </lineage>
</organism>
<evidence type="ECO:0000313" key="4">
    <source>
        <dbReference type="Proteomes" id="UP000006281"/>
    </source>
</evidence>
<dbReference type="Proteomes" id="UP000006281">
    <property type="component" value="Chromosome"/>
</dbReference>
<feature type="signal peptide" evidence="2">
    <location>
        <begin position="1"/>
        <end position="35"/>
    </location>
</feature>
<sequence>MPSPSARLRRSPVRRAAVALLALGALLTSVAPATADVPTAPSTVDKSAKVARPDSPTSGRLVPALRGEAARAATGPELNEKFRKRGEARHATRASGPVADRPGTAGRQVGATSIPPWSGALHAAWGAFPNVNSDGAMATHTLNPGISIPPGNPDVVYAPTLDPSGKTCIEVTTFYWQGGNGVGAWDWCAAAPGFAAVAWIDATFLSKYSDTHLGPPAYTVKDVQTDPVTNSWTAYLFNYSTGYWDALFTSADPGKLTNPGGGWSMFEVYTEYNSATGEGYYCTETAGTLFAAAGISINVGGTWSLLTTTNSSVTPPGSVSSASLGCTGLSFSLPSANDYWQVTN</sequence>
<keyword evidence="4" id="KW-1185">Reference proteome</keyword>
<protein>
    <submittedName>
        <fullName evidence="3">Putative secreted protein</fullName>
    </submittedName>
</protein>
<dbReference type="HOGENOM" id="CLU_073329_0_0_11"/>
<dbReference type="KEGG" id="sesp:BN6_34980"/>
<evidence type="ECO:0000313" key="3">
    <source>
        <dbReference type="EMBL" id="CCH30796.1"/>
    </source>
</evidence>
<evidence type="ECO:0000256" key="1">
    <source>
        <dbReference type="SAM" id="MobiDB-lite"/>
    </source>
</evidence>
<feature type="region of interest" description="Disordered" evidence="1">
    <location>
        <begin position="36"/>
        <end position="113"/>
    </location>
</feature>
<gene>
    <name evidence="3" type="ordered locus">BN6_34980</name>
</gene>
<accession>K0JXG3</accession>
<dbReference type="AlphaFoldDB" id="K0JXG3"/>
<evidence type="ECO:0000256" key="2">
    <source>
        <dbReference type="SAM" id="SignalP"/>
    </source>
</evidence>